<dbReference type="WBParaSite" id="GPLIN_001061100">
    <property type="protein sequence ID" value="GPLIN_001061100"/>
    <property type="gene ID" value="GPLIN_001061100"/>
</dbReference>
<dbReference type="Gene3D" id="3.30.450.60">
    <property type="match status" value="1"/>
</dbReference>
<proteinExistence type="predicted"/>
<evidence type="ECO:0000256" key="3">
    <source>
        <dbReference type="ARBA" id="ARBA00023136"/>
    </source>
</evidence>
<reference evidence="5" key="2">
    <citation type="submission" date="2014-05" db="EMBL/GenBank/DDBJ databases">
        <title>The genome and life-stage specific transcriptomes of Globodera pallida elucidate key aspects of plant parasitism by a cyst nematode.</title>
        <authorList>
            <person name="Cotton J.A."/>
            <person name="Lilley C.J."/>
            <person name="Jones L.M."/>
            <person name="Kikuchi T."/>
            <person name="Reid A.J."/>
            <person name="Thorpe P."/>
            <person name="Tsai I.J."/>
            <person name="Beasley H."/>
            <person name="Blok V."/>
            <person name="Cock P.J.A."/>
            <person name="Van den Akker S.E."/>
            <person name="Holroyd N."/>
            <person name="Hunt M."/>
            <person name="Mantelin S."/>
            <person name="Naghra H."/>
            <person name="Pain A."/>
            <person name="Palomares-Rius J.E."/>
            <person name="Zarowiecki M."/>
            <person name="Berriman M."/>
            <person name="Jones J.T."/>
            <person name="Urwin P.E."/>
        </authorList>
    </citation>
    <scope>NUCLEOTIDE SEQUENCE [LARGE SCALE GENOMIC DNA]</scope>
    <source>
        <strain evidence="5">Lindley</strain>
    </source>
</reference>
<dbReference type="InterPro" id="IPR011012">
    <property type="entry name" value="Longin-like_dom_sf"/>
</dbReference>
<dbReference type="PROSITE" id="PS51072">
    <property type="entry name" value="MHD"/>
    <property type="match status" value="1"/>
</dbReference>
<dbReference type="InterPro" id="IPR050431">
    <property type="entry name" value="Adaptor_comp_med_subunit"/>
</dbReference>
<keyword evidence="3" id="KW-0472">Membrane</keyword>
<dbReference type="Gene3D" id="2.60.40.1170">
    <property type="entry name" value="Mu homology domain, subdomain B"/>
    <property type="match status" value="1"/>
</dbReference>
<dbReference type="SUPFAM" id="SSF64356">
    <property type="entry name" value="SNARE-like"/>
    <property type="match status" value="1"/>
</dbReference>
<accession>A0A183CCL0</accession>
<evidence type="ECO:0000313" key="6">
    <source>
        <dbReference type="WBParaSite" id="GPLIN_001061100"/>
    </source>
</evidence>
<reference evidence="5" key="1">
    <citation type="submission" date="2013-12" db="EMBL/GenBank/DDBJ databases">
        <authorList>
            <person name="Aslett M."/>
        </authorList>
    </citation>
    <scope>NUCLEOTIDE SEQUENCE [LARGE SCALE GENOMIC DNA]</scope>
    <source>
        <strain evidence="5">Lindley</strain>
    </source>
</reference>
<reference evidence="6" key="3">
    <citation type="submission" date="2016-06" db="UniProtKB">
        <authorList>
            <consortium name="WormBaseParasite"/>
        </authorList>
    </citation>
    <scope>IDENTIFICATION</scope>
</reference>
<comment type="subcellular location">
    <subcellularLocation>
        <location evidence="1">Endomembrane system</location>
    </subcellularLocation>
</comment>
<dbReference type="PANTHER" id="PTHR10529">
    <property type="entry name" value="AP COMPLEX SUBUNIT MU"/>
    <property type="match status" value="1"/>
</dbReference>
<dbReference type="InterPro" id="IPR036168">
    <property type="entry name" value="AP2_Mu_C_sf"/>
</dbReference>
<evidence type="ECO:0000313" key="5">
    <source>
        <dbReference type="Proteomes" id="UP000050741"/>
    </source>
</evidence>
<dbReference type="InterPro" id="IPR028565">
    <property type="entry name" value="MHD"/>
</dbReference>
<keyword evidence="2" id="KW-0813">Transport</keyword>
<sequence length="273" mass="31044">MISSIFIVNSSHDVILEKHYKSVIHRSICDYFFDVQKQSSNGEDIPPVIAAPHHYLYIVHHNTPPLMVIEVLNRIISIFTEYFDECSDSTIKENIVIVFELLDEILDYGYPLFTGQTNISEVLPTGQLSNVPWRRAGVKYANNEEIDAIIDKQGATISAEIHGHVNCCCKLSGMPDLSMTLANSRILDDVSFHPCVRFRRWENERILSFVPPDGNFCLLSYHISFQSVVAIPLSVRHNILLKNGAAGRFELMVSPKQRSAKLQFDRKSRQSHV</sequence>
<evidence type="ECO:0000256" key="2">
    <source>
        <dbReference type="ARBA" id="ARBA00022448"/>
    </source>
</evidence>
<dbReference type="Proteomes" id="UP000050741">
    <property type="component" value="Unassembled WGS sequence"/>
</dbReference>
<dbReference type="CDD" id="cd14837">
    <property type="entry name" value="AP3_Mu_N"/>
    <property type="match status" value="1"/>
</dbReference>
<dbReference type="AlphaFoldDB" id="A0A183CCL0"/>
<organism evidence="5 6">
    <name type="scientific">Globodera pallida</name>
    <name type="common">Potato cyst nematode worm</name>
    <name type="synonym">Heterodera pallida</name>
    <dbReference type="NCBI Taxonomy" id="36090"/>
    <lineage>
        <taxon>Eukaryota</taxon>
        <taxon>Metazoa</taxon>
        <taxon>Ecdysozoa</taxon>
        <taxon>Nematoda</taxon>
        <taxon>Chromadorea</taxon>
        <taxon>Rhabditida</taxon>
        <taxon>Tylenchina</taxon>
        <taxon>Tylenchomorpha</taxon>
        <taxon>Tylenchoidea</taxon>
        <taxon>Heteroderidae</taxon>
        <taxon>Heteroderinae</taxon>
        <taxon>Globodera</taxon>
    </lineage>
</organism>
<protein>
    <submittedName>
        <fullName evidence="6">MHD domain-containing protein</fullName>
    </submittedName>
</protein>
<dbReference type="SUPFAM" id="SSF49447">
    <property type="entry name" value="Second domain of Mu2 adaptin subunit (ap50) of ap2 adaptor"/>
    <property type="match status" value="1"/>
</dbReference>
<dbReference type="GO" id="GO:0012505">
    <property type="term" value="C:endomembrane system"/>
    <property type="evidence" value="ECO:0007669"/>
    <property type="project" value="UniProtKB-SubCell"/>
</dbReference>
<keyword evidence="5" id="KW-1185">Reference proteome</keyword>
<evidence type="ECO:0000256" key="1">
    <source>
        <dbReference type="ARBA" id="ARBA00004308"/>
    </source>
</evidence>
<evidence type="ECO:0000259" key="4">
    <source>
        <dbReference type="PROSITE" id="PS51072"/>
    </source>
</evidence>
<feature type="domain" description="MHD" evidence="4">
    <location>
        <begin position="135"/>
        <end position="273"/>
    </location>
</feature>
<name>A0A183CCL0_GLOPA</name>
<dbReference type="Pfam" id="PF00928">
    <property type="entry name" value="Adap_comp_sub"/>
    <property type="match status" value="1"/>
</dbReference>